<dbReference type="InterPro" id="IPR006528">
    <property type="entry name" value="Phage_head_morphogenesis_dom"/>
</dbReference>
<dbReference type="Pfam" id="PF04233">
    <property type="entry name" value="Phage_Mu_F"/>
    <property type="match status" value="1"/>
</dbReference>
<proteinExistence type="predicted"/>
<sequence length="203" mass="24114">MTTPYQQLLDDNEELAKKIYIILNNLRLRLSKTSVKQIKKETERAFYKIEQATFAMFLRNARAYRQDITEDEVKKWLNEYYIVTQYVYYNELKRKEQRYIETLITLKDNDYSYNGIDAMTAQKRLARGLKKQIEEYGVMIVDKARTTAFKAQGVSKLKWVSQTDKNVCAECIKRNGKIYKIDKVPPKPHYGCRCYMVKVNNND</sequence>
<organism evidence="2">
    <name type="scientific">Siphoviridae sp. ctTIi48</name>
    <dbReference type="NCBI Taxonomy" id="2827875"/>
    <lineage>
        <taxon>Viruses</taxon>
        <taxon>Duplodnaviria</taxon>
        <taxon>Heunggongvirae</taxon>
        <taxon>Uroviricota</taxon>
        <taxon>Caudoviricetes</taxon>
    </lineage>
</organism>
<dbReference type="EMBL" id="BK032851">
    <property type="protein sequence ID" value="DAF64102.1"/>
    <property type="molecule type" value="Genomic_DNA"/>
</dbReference>
<evidence type="ECO:0000313" key="2">
    <source>
        <dbReference type="EMBL" id="DAF64102.1"/>
    </source>
</evidence>
<accession>A0A8S5TLA3</accession>
<reference evidence="2" key="1">
    <citation type="journal article" date="2021" name="Proc. Natl. Acad. Sci. U.S.A.">
        <title>A Catalog of Tens of Thousands of Viruses from Human Metagenomes Reveals Hidden Associations with Chronic Diseases.</title>
        <authorList>
            <person name="Tisza M.J."/>
            <person name="Buck C.B."/>
        </authorList>
    </citation>
    <scope>NUCLEOTIDE SEQUENCE</scope>
    <source>
        <strain evidence="2">CtTIi48</strain>
    </source>
</reference>
<feature type="domain" description="Phage head morphogenesis" evidence="1">
    <location>
        <begin position="143"/>
        <end position="196"/>
    </location>
</feature>
<protein>
    <recommendedName>
        <fullName evidence="1">Phage head morphogenesis domain-containing protein</fullName>
    </recommendedName>
</protein>
<name>A0A8S5TLA3_9CAUD</name>
<evidence type="ECO:0000259" key="1">
    <source>
        <dbReference type="Pfam" id="PF04233"/>
    </source>
</evidence>